<reference evidence="1 2" key="1">
    <citation type="submission" date="2020-08" db="EMBL/GenBank/DDBJ databases">
        <title>Genomic Encyclopedia of Archaeal and Bacterial Type Strains, Phase II (KMG-II): from individual species to whole genera.</title>
        <authorList>
            <person name="Goeker M."/>
        </authorList>
    </citation>
    <scope>NUCLEOTIDE SEQUENCE [LARGE SCALE GENOMIC DNA]</scope>
    <source>
        <strain evidence="1 2">DSM 43850</strain>
    </source>
</reference>
<sequence length="135" mass="15529">MGVINAFAERFRQVLAESGRATHVSPTELLDRWDGFVVLCEEGYEDNIYEYNNDLSVRDAIDSVLRDGRLREFDQWQWFKEQVDAIDARFRAVTYPEPVRGGADWPWWRAHVPARAGSELAADLHSRYGVVVSVV</sequence>
<proteinExistence type="predicted"/>
<evidence type="ECO:0000313" key="2">
    <source>
        <dbReference type="Proteomes" id="UP000517916"/>
    </source>
</evidence>
<accession>A0ABR6BDU8</accession>
<comment type="caution">
    <text evidence="1">The sequence shown here is derived from an EMBL/GenBank/DDBJ whole genome shotgun (WGS) entry which is preliminary data.</text>
</comment>
<name>A0ABR6BDU8_9PSEU</name>
<keyword evidence="2" id="KW-1185">Reference proteome</keyword>
<dbReference type="EMBL" id="JACJID010000002">
    <property type="protein sequence ID" value="MBA8925017.1"/>
    <property type="molecule type" value="Genomic_DNA"/>
</dbReference>
<dbReference type="RefSeq" id="WP_025359728.1">
    <property type="nucleotide sequence ID" value="NZ_BAAABQ010000033.1"/>
</dbReference>
<evidence type="ECO:0000313" key="1">
    <source>
        <dbReference type="EMBL" id="MBA8925017.1"/>
    </source>
</evidence>
<dbReference type="Proteomes" id="UP000517916">
    <property type="component" value="Unassembled WGS sequence"/>
</dbReference>
<organism evidence="1 2">
    <name type="scientific">Kutzneria viridogrisea</name>
    <dbReference type="NCBI Taxonomy" id="47990"/>
    <lineage>
        <taxon>Bacteria</taxon>
        <taxon>Bacillati</taxon>
        <taxon>Actinomycetota</taxon>
        <taxon>Actinomycetes</taxon>
        <taxon>Pseudonocardiales</taxon>
        <taxon>Pseudonocardiaceae</taxon>
        <taxon>Kutzneria</taxon>
    </lineage>
</organism>
<protein>
    <submittedName>
        <fullName evidence="1">Uncharacterized protein</fullName>
    </submittedName>
</protein>
<gene>
    <name evidence="1" type="ORF">BC739_002216</name>
</gene>